<dbReference type="SMART" id="SM00028">
    <property type="entry name" value="TPR"/>
    <property type="match status" value="3"/>
</dbReference>
<dbReference type="SUPFAM" id="SSF48452">
    <property type="entry name" value="TPR-like"/>
    <property type="match status" value="2"/>
</dbReference>
<evidence type="ECO:0000256" key="2">
    <source>
        <dbReference type="ARBA" id="ARBA00022803"/>
    </source>
</evidence>
<reference evidence="5" key="1">
    <citation type="journal article" date="2019" name="Int. J. Syst. Evol. Microbiol.">
        <title>The Global Catalogue of Microorganisms (GCM) 10K type strain sequencing project: providing services to taxonomists for standard genome sequencing and annotation.</title>
        <authorList>
            <consortium name="The Broad Institute Genomics Platform"/>
            <consortium name="The Broad Institute Genome Sequencing Center for Infectious Disease"/>
            <person name="Wu L."/>
            <person name="Ma J."/>
        </authorList>
    </citation>
    <scope>NUCLEOTIDE SEQUENCE [LARGE SCALE GENOMIC DNA]</scope>
    <source>
        <strain evidence="5">CGMCC 1.15422</strain>
    </source>
</reference>
<name>A0ABQ1WQM4_9FLAO</name>
<dbReference type="InterPro" id="IPR015374">
    <property type="entry name" value="ChAPs"/>
</dbReference>
<evidence type="ECO:0000256" key="1">
    <source>
        <dbReference type="ARBA" id="ARBA00022737"/>
    </source>
</evidence>
<evidence type="ECO:0000313" key="5">
    <source>
        <dbReference type="Proteomes" id="UP000605733"/>
    </source>
</evidence>
<dbReference type="EMBL" id="BMIX01000007">
    <property type="protein sequence ID" value="GGG42463.1"/>
    <property type="molecule type" value="Genomic_DNA"/>
</dbReference>
<keyword evidence="2 3" id="KW-0802">TPR repeat</keyword>
<dbReference type="Pfam" id="PF09295">
    <property type="entry name" value="ChAPs"/>
    <property type="match status" value="1"/>
</dbReference>
<dbReference type="Gene3D" id="1.25.40.10">
    <property type="entry name" value="Tetratricopeptide repeat domain"/>
    <property type="match status" value="1"/>
</dbReference>
<proteinExistence type="predicted"/>
<dbReference type="PROSITE" id="PS50005">
    <property type="entry name" value="TPR"/>
    <property type="match status" value="2"/>
</dbReference>
<dbReference type="InterPro" id="IPR011990">
    <property type="entry name" value="TPR-like_helical_dom_sf"/>
</dbReference>
<gene>
    <name evidence="4" type="ORF">GCM10011532_27860</name>
</gene>
<dbReference type="InterPro" id="IPR019734">
    <property type="entry name" value="TPR_rpt"/>
</dbReference>
<dbReference type="RefSeq" id="WP_041250287.1">
    <property type="nucleotide sequence ID" value="NZ_BMIX01000007.1"/>
</dbReference>
<feature type="repeat" description="TPR" evidence="3">
    <location>
        <begin position="219"/>
        <end position="252"/>
    </location>
</feature>
<organism evidence="4 5">
    <name type="scientific">Christiangramia forsetii</name>
    <dbReference type="NCBI Taxonomy" id="411153"/>
    <lineage>
        <taxon>Bacteria</taxon>
        <taxon>Pseudomonadati</taxon>
        <taxon>Bacteroidota</taxon>
        <taxon>Flavobacteriia</taxon>
        <taxon>Flavobacteriales</taxon>
        <taxon>Flavobacteriaceae</taxon>
        <taxon>Christiangramia</taxon>
    </lineage>
</organism>
<comment type="caution">
    <text evidence="4">The sequence shown here is derived from an EMBL/GenBank/DDBJ whole genome shotgun (WGS) entry which is preliminary data.</text>
</comment>
<accession>A0ABQ1WQM4</accession>
<evidence type="ECO:0008006" key="6">
    <source>
        <dbReference type="Google" id="ProtNLM"/>
    </source>
</evidence>
<sequence length="410" mass="45849">MKTNILTAAAVSFLTMTTFAQKDQVKNAEDALDDGNYAEAKAQLKVAEANLSGLNDKWQENFYLYKGKAYSGGNPTAEDMKMAAEAFQKAVDMGSDEATEGLTALKNNLIQSAISDQNKEDFEAAADKLYTSYDLSKQDTIYLYYAANNLVQAQKYDKAANYLEMLNELDYDGSGEAFTAVNVETGERENLGSKQQMDLMIKTNQYKEPEVEKIPSKKGEIAALIARIYINQEKYDKAIAAMDKAKATNPDDMGLLQAEANMYYQMGEKDKAREILEEVAANDPSDPATFNNIGLMYAEIEDTEKAIEFYKKALDADSEFNEARINLIAAKLSKERSIIDEMNGLGMSKKDNARYDELDAERKELYKEVLPFLEKAMEVDPENTDIVKTAMNLYTNLGNQEKADELKAKL</sequence>
<keyword evidence="1" id="KW-0677">Repeat</keyword>
<evidence type="ECO:0000256" key="3">
    <source>
        <dbReference type="PROSITE-ProRule" id="PRU00339"/>
    </source>
</evidence>
<dbReference type="PANTHER" id="PTHR45586:SF1">
    <property type="entry name" value="LIPOPOLYSACCHARIDE ASSEMBLY PROTEIN B"/>
    <property type="match status" value="1"/>
</dbReference>
<dbReference type="InterPro" id="IPR051012">
    <property type="entry name" value="CellSynth/LPSAsmb/PSIAsmb"/>
</dbReference>
<feature type="repeat" description="TPR" evidence="3">
    <location>
        <begin position="287"/>
        <end position="320"/>
    </location>
</feature>
<keyword evidence="5" id="KW-1185">Reference proteome</keyword>
<dbReference type="Proteomes" id="UP000605733">
    <property type="component" value="Unassembled WGS sequence"/>
</dbReference>
<protein>
    <recommendedName>
        <fullName evidence="6">Tetratricopeptide repeat protein</fullName>
    </recommendedName>
</protein>
<dbReference type="PANTHER" id="PTHR45586">
    <property type="entry name" value="TPR REPEAT-CONTAINING PROTEIN PA4667"/>
    <property type="match status" value="1"/>
</dbReference>
<evidence type="ECO:0000313" key="4">
    <source>
        <dbReference type="EMBL" id="GGG42463.1"/>
    </source>
</evidence>